<dbReference type="InterPro" id="IPR051600">
    <property type="entry name" value="Beta-PGM-like"/>
</dbReference>
<keyword evidence="6" id="KW-1185">Reference proteome</keyword>
<dbReference type="SFLD" id="SFLDG01135">
    <property type="entry name" value="C1.5.6:_HAD__Beta-PGM__Phospha"/>
    <property type="match status" value="1"/>
</dbReference>
<dbReference type="PANTHER" id="PTHR46193:SF10">
    <property type="entry name" value="6-PHOSPHOGLUCONATE PHOSPHATASE"/>
    <property type="match status" value="1"/>
</dbReference>
<dbReference type="InterPro" id="IPR023198">
    <property type="entry name" value="PGP-like_dom2"/>
</dbReference>
<protein>
    <submittedName>
        <fullName evidence="5">HAD superfamily hydrolase (TIGR01509 family)</fullName>
    </submittedName>
</protein>
<name>A0ABU1UT44_9GAMM</name>
<dbReference type="Proteomes" id="UP001253595">
    <property type="component" value="Unassembled WGS sequence"/>
</dbReference>
<proteinExistence type="inferred from homology"/>
<evidence type="ECO:0000313" key="6">
    <source>
        <dbReference type="Proteomes" id="UP001253595"/>
    </source>
</evidence>
<evidence type="ECO:0000256" key="1">
    <source>
        <dbReference type="ARBA" id="ARBA00001946"/>
    </source>
</evidence>
<dbReference type="InterPro" id="IPR023214">
    <property type="entry name" value="HAD_sf"/>
</dbReference>
<comment type="cofactor">
    <cofactor evidence="1">
        <name>Mg(2+)</name>
        <dbReference type="ChEBI" id="CHEBI:18420"/>
    </cofactor>
</comment>
<dbReference type="Gene3D" id="1.10.150.240">
    <property type="entry name" value="Putative phosphatase, domain 2"/>
    <property type="match status" value="1"/>
</dbReference>
<dbReference type="SUPFAM" id="SSF56784">
    <property type="entry name" value="HAD-like"/>
    <property type="match status" value="1"/>
</dbReference>
<dbReference type="RefSeq" id="WP_310067874.1">
    <property type="nucleotide sequence ID" value="NZ_JAVDVX010000001.1"/>
</dbReference>
<gene>
    <name evidence="5" type="ORF">J2X05_000355</name>
</gene>
<keyword evidence="3" id="KW-0479">Metal-binding</keyword>
<dbReference type="PANTHER" id="PTHR46193">
    <property type="entry name" value="6-PHOSPHOGLUCONATE PHOSPHATASE"/>
    <property type="match status" value="1"/>
</dbReference>
<evidence type="ECO:0000256" key="4">
    <source>
        <dbReference type="ARBA" id="ARBA00022842"/>
    </source>
</evidence>
<dbReference type="CDD" id="cd07526">
    <property type="entry name" value="HAD_BPGM_like"/>
    <property type="match status" value="1"/>
</dbReference>
<evidence type="ECO:0000256" key="2">
    <source>
        <dbReference type="ARBA" id="ARBA00006171"/>
    </source>
</evidence>
<dbReference type="Gene3D" id="3.40.50.1000">
    <property type="entry name" value="HAD superfamily/HAD-like"/>
    <property type="match status" value="1"/>
</dbReference>
<reference evidence="5 6" key="1">
    <citation type="submission" date="2023-07" db="EMBL/GenBank/DDBJ databases">
        <title>Sorghum-associated microbial communities from plants grown in Nebraska, USA.</title>
        <authorList>
            <person name="Schachtman D."/>
        </authorList>
    </citation>
    <scope>NUCLEOTIDE SEQUENCE [LARGE SCALE GENOMIC DNA]</scope>
    <source>
        <strain evidence="5 6">BE190</strain>
    </source>
</reference>
<comment type="similarity">
    <text evidence="2">Belongs to the HAD-like hydrolase superfamily. CbbY/CbbZ/Gph/YieH family.</text>
</comment>
<sequence>MLIIFDCDGVLVDSEIISAQVSSDCLKEIGVELSADYILETYRGKSVADCIRMITEELSKLESWKNLSADEQAERGAQFWRHVQLQTLVVCEKELEPVAGVMNVLDSLKEKQVAFCVASNGKHEKMRMTLAKTGIMPYVQGRVFSFEDVTRGKPAPDLFLYAAKTLNIPAEQAIVVEDSLTGIQAAVAAGMRPLGYCPPNKDGSDNVLLQPMRALGAEVFFSMDELIPLIFKNS</sequence>
<keyword evidence="5" id="KW-0378">Hydrolase</keyword>
<accession>A0ABU1UT44</accession>
<dbReference type="EMBL" id="JAVDVX010000001">
    <property type="protein sequence ID" value="MDR7088352.1"/>
    <property type="molecule type" value="Genomic_DNA"/>
</dbReference>
<dbReference type="InterPro" id="IPR006439">
    <property type="entry name" value="HAD-SF_hydro_IA"/>
</dbReference>
<dbReference type="SFLD" id="SFLDG01129">
    <property type="entry name" value="C1.5:_HAD__Beta-PGM__Phosphata"/>
    <property type="match status" value="1"/>
</dbReference>
<dbReference type="NCBIfam" id="TIGR01509">
    <property type="entry name" value="HAD-SF-IA-v3"/>
    <property type="match status" value="1"/>
</dbReference>
<dbReference type="SFLD" id="SFLDS00003">
    <property type="entry name" value="Haloacid_Dehalogenase"/>
    <property type="match status" value="1"/>
</dbReference>
<dbReference type="Pfam" id="PF00702">
    <property type="entry name" value="Hydrolase"/>
    <property type="match status" value="1"/>
</dbReference>
<dbReference type="GO" id="GO:0016787">
    <property type="term" value="F:hydrolase activity"/>
    <property type="evidence" value="ECO:0007669"/>
    <property type="project" value="UniProtKB-KW"/>
</dbReference>
<evidence type="ECO:0000256" key="3">
    <source>
        <dbReference type="ARBA" id="ARBA00022723"/>
    </source>
</evidence>
<organism evidence="5 6">
    <name type="scientific">Cellvibrio fibrivorans</name>
    <dbReference type="NCBI Taxonomy" id="126350"/>
    <lineage>
        <taxon>Bacteria</taxon>
        <taxon>Pseudomonadati</taxon>
        <taxon>Pseudomonadota</taxon>
        <taxon>Gammaproteobacteria</taxon>
        <taxon>Cellvibrionales</taxon>
        <taxon>Cellvibrionaceae</taxon>
        <taxon>Cellvibrio</taxon>
    </lineage>
</organism>
<evidence type="ECO:0000313" key="5">
    <source>
        <dbReference type="EMBL" id="MDR7088352.1"/>
    </source>
</evidence>
<dbReference type="InterPro" id="IPR036412">
    <property type="entry name" value="HAD-like_sf"/>
</dbReference>
<comment type="caution">
    <text evidence="5">The sequence shown here is derived from an EMBL/GenBank/DDBJ whole genome shotgun (WGS) entry which is preliminary data.</text>
</comment>
<keyword evidence="4" id="KW-0460">Magnesium</keyword>